<keyword evidence="2" id="KW-1185">Reference proteome</keyword>
<gene>
    <name evidence="1" type="ORF">L6164_018087</name>
</gene>
<reference evidence="1 2" key="1">
    <citation type="journal article" date="2022" name="DNA Res.">
        <title>Chromosomal-level genome assembly of the orchid tree Bauhinia variegata (Leguminosae; Cercidoideae) supports the allotetraploid origin hypothesis of Bauhinia.</title>
        <authorList>
            <person name="Zhong Y."/>
            <person name="Chen Y."/>
            <person name="Zheng D."/>
            <person name="Pang J."/>
            <person name="Liu Y."/>
            <person name="Luo S."/>
            <person name="Meng S."/>
            <person name="Qian L."/>
            <person name="Wei D."/>
            <person name="Dai S."/>
            <person name="Zhou R."/>
        </authorList>
    </citation>
    <scope>NUCLEOTIDE SEQUENCE [LARGE SCALE GENOMIC DNA]</scope>
    <source>
        <strain evidence="1">BV-YZ2020</strain>
    </source>
</reference>
<dbReference type="Proteomes" id="UP000828941">
    <property type="component" value="Chromosome 7"/>
</dbReference>
<comment type="caution">
    <text evidence="1">The sequence shown here is derived from an EMBL/GenBank/DDBJ whole genome shotgun (WGS) entry which is preliminary data.</text>
</comment>
<evidence type="ECO:0000313" key="2">
    <source>
        <dbReference type="Proteomes" id="UP000828941"/>
    </source>
</evidence>
<proteinExistence type="predicted"/>
<evidence type="ECO:0000313" key="1">
    <source>
        <dbReference type="EMBL" id="KAI4333254.1"/>
    </source>
</evidence>
<dbReference type="EMBL" id="CM039432">
    <property type="protein sequence ID" value="KAI4333254.1"/>
    <property type="molecule type" value="Genomic_DNA"/>
</dbReference>
<name>A0ACB9NA47_BAUVA</name>
<sequence>MKQVEDIRQQLQEECEYAQKHTKKLVEKVKAAEARAAAASSQVCQSIHWRLWHRYECLEIELRLTQGRSADTEGTSKLVHDHESSSYTSHEDEEDSDIEDRREEPIHEFNNPTGMLGALNNYNGCAVCGNPITRKFSRCKSFICWRSPKCENLDWKIGHEFQGNVEMVDSDKPVIAGQGRSVHPNVRMLQTRYEEKDSTHSSVPLSTRSSSEGTTNSKLLIGTSQDTNEKFQEEIAQRVRCLEEELAKSRNENRLLKSERGNWDMRAKFVADRLHSYMTESQNQLLIMKHEKEQISNAEKQARDMVQNLSERLHRLQIAEQRKEEYIQKLQNECAKAKKELEEESLSVRTLTMEREEANQRVINALNAVATADSRAADAEACAICLTNEKDMAFGCGHMSCRDCGSKISKCPICRKKITSRVKLFSG</sequence>
<organism evidence="1 2">
    <name type="scientific">Bauhinia variegata</name>
    <name type="common">Purple orchid tree</name>
    <name type="synonym">Phanera variegata</name>
    <dbReference type="NCBI Taxonomy" id="167791"/>
    <lineage>
        <taxon>Eukaryota</taxon>
        <taxon>Viridiplantae</taxon>
        <taxon>Streptophyta</taxon>
        <taxon>Embryophyta</taxon>
        <taxon>Tracheophyta</taxon>
        <taxon>Spermatophyta</taxon>
        <taxon>Magnoliopsida</taxon>
        <taxon>eudicotyledons</taxon>
        <taxon>Gunneridae</taxon>
        <taxon>Pentapetalae</taxon>
        <taxon>rosids</taxon>
        <taxon>fabids</taxon>
        <taxon>Fabales</taxon>
        <taxon>Fabaceae</taxon>
        <taxon>Cercidoideae</taxon>
        <taxon>Cercideae</taxon>
        <taxon>Bauhiniinae</taxon>
        <taxon>Bauhinia</taxon>
    </lineage>
</organism>
<accession>A0ACB9NA47</accession>
<protein>
    <submittedName>
        <fullName evidence="1">Uncharacterized protein</fullName>
    </submittedName>
</protein>